<keyword evidence="7" id="KW-1185">Reference proteome</keyword>
<dbReference type="Gene3D" id="3.50.50.60">
    <property type="entry name" value="FAD/NAD(P)-binding domain"/>
    <property type="match status" value="1"/>
</dbReference>
<evidence type="ECO:0000256" key="1">
    <source>
        <dbReference type="ARBA" id="ARBA00001974"/>
    </source>
</evidence>
<accession>A0A1H6R008</accession>
<evidence type="ECO:0000256" key="4">
    <source>
        <dbReference type="ARBA" id="ARBA00023002"/>
    </source>
</evidence>
<reference evidence="6 7" key="1">
    <citation type="submission" date="2016-10" db="EMBL/GenBank/DDBJ databases">
        <authorList>
            <person name="de Groot N.N."/>
        </authorList>
    </citation>
    <scope>NUCLEOTIDE SEQUENCE [LARGE SCALE GENOMIC DNA]</scope>
    <source>
        <strain evidence="6 7">DSM 19938</strain>
    </source>
</reference>
<dbReference type="InterPro" id="IPR036188">
    <property type="entry name" value="FAD/NAD-bd_sf"/>
</dbReference>
<keyword evidence="2" id="KW-0285">Flavoprotein</keyword>
<dbReference type="Pfam" id="PF01266">
    <property type="entry name" value="DAO"/>
    <property type="match status" value="1"/>
</dbReference>
<dbReference type="AlphaFoldDB" id="A0A1H6R008"/>
<comment type="cofactor">
    <cofactor evidence="1">
        <name>FAD</name>
        <dbReference type="ChEBI" id="CHEBI:57692"/>
    </cofactor>
</comment>
<dbReference type="PANTHER" id="PTHR10961">
    <property type="entry name" value="PEROXISOMAL SARCOSINE OXIDASE"/>
    <property type="match status" value="1"/>
</dbReference>
<dbReference type="InterPro" id="IPR045170">
    <property type="entry name" value="MTOX"/>
</dbReference>
<dbReference type="PANTHER" id="PTHR10961:SF7">
    <property type="entry name" value="FAD DEPENDENT OXIDOREDUCTASE DOMAIN-CONTAINING PROTEIN"/>
    <property type="match status" value="1"/>
</dbReference>
<sequence>MTEEKDNHFEVIVIGGGAIGLASAYHLEKRGCKTLVLEQYNFKNQLGSSAGVSRQYRIPYPEDYMVKMAMDAQPFWDELQSRTSRKLLDKVGTLWFGDPSVHSTEGNIAEAEQALKSQNIPYTTLTSREIEEQYHFKNLPDTYTGLFQADGASIDFKATIETLYEAAVQSRCVTLREKSPVTEIRQAGKLFEVITPEESFICEKLIIAPGPFVDNVVNLLNFKIEATYWNMSSAYFKKTDPKIQYPTWFVFQNAVGENGNQFYGFPGVIWDHPEYIRVAPDFVINPLSDPAERTLVANPQELAYTSEWIKNHMTGLDPVPHFTSTCLIALSKIANKELLIDFAPSYVPNHKNIVVYATGWAAKFTPFLGQILTQLALDGHSEFDITPFQLGYRFFKAI</sequence>
<feature type="domain" description="FAD dependent oxidoreductase" evidence="5">
    <location>
        <begin position="11"/>
        <end position="375"/>
    </location>
</feature>
<dbReference type="InterPro" id="IPR006076">
    <property type="entry name" value="FAD-dep_OxRdtase"/>
</dbReference>
<evidence type="ECO:0000259" key="5">
    <source>
        <dbReference type="Pfam" id="PF01266"/>
    </source>
</evidence>
<gene>
    <name evidence="6" type="ORF">SAMN04487995_0791</name>
</gene>
<dbReference type="SUPFAM" id="SSF54373">
    <property type="entry name" value="FAD-linked reductases, C-terminal domain"/>
    <property type="match status" value="1"/>
</dbReference>
<dbReference type="STRING" id="408657.SAMN04487995_0791"/>
<evidence type="ECO:0000313" key="7">
    <source>
        <dbReference type="Proteomes" id="UP000199532"/>
    </source>
</evidence>
<keyword evidence="3" id="KW-0274">FAD</keyword>
<dbReference type="GO" id="GO:0008115">
    <property type="term" value="F:sarcosine oxidase activity"/>
    <property type="evidence" value="ECO:0007669"/>
    <property type="project" value="TreeGrafter"/>
</dbReference>
<proteinExistence type="predicted"/>
<evidence type="ECO:0000256" key="2">
    <source>
        <dbReference type="ARBA" id="ARBA00022630"/>
    </source>
</evidence>
<evidence type="ECO:0000313" key="6">
    <source>
        <dbReference type="EMBL" id="SEI44542.1"/>
    </source>
</evidence>
<evidence type="ECO:0000256" key="3">
    <source>
        <dbReference type="ARBA" id="ARBA00022827"/>
    </source>
</evidence>
<dbReference type="SUPFAM" id="SSF51905">
    <property type="entry name" value="FAD/NAD(P)-binding domain"/>
    <property type="match status" value="1"/>
</dbReference>
<dbReference type="RefSeq" id="WP_090332128.1">
    <property type="nucleotide sequence ID" value="NZ_FNXY01000001.1"/>
</dbReference>
<dbReference type="EMBL" id="FNXY01000001">
    <property type="protein sequence ID" value="SEI44542.1"/>
    <property type="molecule type" value="Genomic_DNA"/>
</dbReference>
<dbReference type="GO" id="GO:0050660">
    <property type="term" value="F:flavin adenine dinucleotide binding"/>
    <property type="evidence" value="ECO:0007669"/>
    <property type="project" value="InterPro"/>
</dbReference>
<dbReference type="Proteomes" id="UP000199532">
    <property type="component" value="Unassembled WGS sequence"/>
</dbReference>
<dbReference type="OrthoDB" id="571248at2"/>
<organism evidence="6 7">
    <name type="scientific">Dyadobacter koreensis</name>
    <dbReference type="NCBI Taxonomy" id="408657"/>
    <lineage>
        <taxon>Bacteria</taxon>
        <taxon>Pseudomonadati</taxon>
        <taxon>Bacteroidota</taxon>
        <taxon>Cytophagia</taxon>
        <taxon>Cytophagales</taxon>
        <taxon>Spirosomataceae</taxon>
        <taxon>Dyadobacter</taxon>
    </lineage>
</organism>
<protein>
    <submittedName>
        <fullName evidence="6">Sarcosine oxidase</fullName>
    </submittedName>
</protein>
<keyword evidence="4" id="KW-0560">Oxidoreductase</keyword>
<name>A0A1H6R008_9BACT</name>
<dbReference type="Gene3D" id="3.30.9.10">
    <property type="entry name" value="D-Amino Acid Oxidase, subunit A, domain 2"/>
    <property type="match status" value="1"/>
</dbReference>